<sequence length="249" mass="27236">MAFGAIIIGDEILSGRRQDRHLAKLIELLGARGLKLAWARYVGDDAARLLPVLRESFATGDVVFSFGGIGATPDDRTRQCAAAALDLPLALHPDAEAAIRARFGDDINEHRLQMGVFPAGCDIVPNPYNGIPGFSIREHYFVPGFPVMAWPMVEWVLDSLYLHLHHAEDYVERAIVVPDAYESALIDLMERLMHDYPDTTVFSLPTVASESQCRSIELGVKGPAVSVAAAMEAMCEGVSAVGYVWQERA</sequence>
<protein>
    <submittedName>
        <fullName evidence="2">Competence/damage-inducible protein A</fullName>
    </submittedName>
</protein>
<dbReference type="AlphaFoldDB" id="A0A2I6S4T2"/>
<dbReference type="PANTHER" id="PTHR13939:SF0">
    <property type="entry name" value="NMN AMIDOHYDROLASE-LIKE PROTEIN YFAY"/>
    <property type="match status" value="1"/>
</dbReference>
<dbReference type="SMART" id="SM00852">
    <property type="entry name" value="MoCF_biosynth"/>
    <property type="match status" value="1"/>
</dbReference>
<dbReference type="RefSeq" id="WP_102246329.1">
    <property type="nucleotide sequence ID" value="NZ_CP025682.1"/>
</dbReference>
<reference evidence="2 3" key="1">
    <citation type="submission" date="2018-01" db="EMBL/GenBank/DDBJ databases">
        <authorList>
            <person name="Fu G.-Y."/>
        </authorList>
    </citation>
    <scope>NUCLEOTIDE SEQUENCE [LARGE SCALE GENOMIC DNA]</scope>
    <source>
        <strain evidence="2 3">SY39</strain>
    </source>
</reference>
<dbReference type="Pfam" id="PF00994">
    <property type="entry name" value="MoCF_biosynth"/>
    <property type="match status" value="1"/>
</dbReference>
<organism evidence="2 3">
    <name type="scientific">Pseudazoarcus pumilus</name>
    <dbReference type="NCBI Taxonomy" id="2067960"/>
    <lineage>
        <taxon>Bacteria</taxon>
        <taxon>Pseudomonadati</taxon>
        <taxon>Pseudomonadota</taxon>
        <taxon>Betaproteobacteria</taxon>
        <taxon>Rhodocyclales</taxon>
        <taxon>Zoogloeaceae</taxon>
        <taxon>Pseudazoarcus</taxon>
    </lineage>
</organism>
<evidence type="ECO:0000259" key="1">
    <source>
        <dbReference type="SMART" id="SM00852"/>
    </source>
</evidence>
<dbReference type="CDD" id="cd00885">
    <property type="entry name" value="cinA"/>
    <property type="match status" value="1"/>
</dbReference>
<dbReference type="InterPro" id="IPR001453">
    <property type="entry name" value="MoaB/Mog_dom"/>
</dbReference>
<dbReference type="KEGG" id="atw:C0099_04455"/>
<gene>
    <name evidence="2" type="ORF">C0099_04455</name>
</gene>
<dbReference type="Proteomes" id="UP000242205">
    <property type="component" value="Chromosome"/>
</dbReference>
<dbReference type="InterPro" id="IPR036425">
    <property type="entry name" value="MoaB/Mog-like_dom_sf"/>
</dbReference>
<dbReference type="PANTHER" id="PTHR13939">
    <property type="entry name" value="NICOTINAMIDE-NUCLEOTIDE AMIDOHYDROLASE PNCC"/>
    <property type="match status" value="1"/>
</dbReference>
<accession>A0A2I6S4T2</accession>
<dbReference type="Gene3D" id="3.40.980.10">
    <property type="entry name" value="MoaB/Mog-like domain"/>
    <property type="match status" value="1"/>
</dbReference>
<dbReference type="OrthoDB" id="9801454at2"/>
<dbReference type="EMBL" id="CP025682">
    <property type="protein sequence ID" value="AUN94258.1"/>
    <property type="molecule type" value="Genomic_DNA"/>
</dbReference>
<evidence type="ECO:0000313" key="2">
    <source>
        <dbReference type="EMBL" id="AUN94258.1"/>
    </source>
</evidence>
<proteinExistence type="predicted"/>
<dbReference type="SUPFAM" id="SSF53218">
    <property type="entry name" value="Molybdenum cofactor biosynthesis proteins"/>
    <property type="match status" value="1"/>
</dbReference>
<keyword evidence="3" id="KW-1185">Reference proteome</keyword>
<feature type="domain" description="MoaB/Mog" evidence="1">
    <location>
        <begin position="4"/>
        <end position="164"/>
    </location>
</feature>
<evidence type="ECO:0000313" key="3">
    <source>
        <dbReference type="Proteomes" id="UP000242205"/>
    </source>
</evidence>
<dbReference type="InterPro" id="IPR050101">
    <property type="entry name" value="CinA"/>
</dbReference>
<name>A0A2I6S4T2_9RHOO</name>